<evidence type="ECO:0000259" key="3">
    <source>
        <dbReference type="Pfam" id="PF00884"/>
    </source>
</evidence>
<name>A0ABS7CC57_9BACL</name>
<gene>
    <name evidence="4" type="ORF">K0U00_30100</name>
</gene>
<dbReference type="EMBL" id="JAHZIK010001145">
    <property type="protein sequence ID" value="MBW7458300.1"/>
    <property type="molecule type" value="Genomic_DNA"/>
</dbReference>
<evidence type="ECO:0000256" key="2">
    <source>
        <dbReference type="ARBA" id="ARBA00022801"/>
    </source>
</evidence>
<keyword evidence="5" id="KW-1185">Reference proteome</keyword>
<keyword evidence="1" id="KW-0479">Metal-binding</keyword>
<accession>A0ABS7CC57</accession>
<reference evidence="4 5" key="1">
    <citation type="submission" date="2021-07" db="EMBL/GenBank/DDBJ databases">
        <title>Paenibacillus radiodurans sp. nov., isolated from the southeastern edge of Tengger Desert.</title>
        <authorList>
            <person name="Zhang G."/>
        </authorList>
    </citation>
    <scope>NUCLEOTIDE SEQUENCE [LARGE SCALE GENOMIC DNA]</scope>
    <source>
        <strain evidence="4 5">CCM 7311</strain>
    </source>
</reference>
<sequence>MSNSILLISDEHNPFYSSVYGHSFLRTPNLERLAREGTLYENAYCPSPLCSPSRSAFMSGRRVHELQAYSNCNVGLRSDFPTYG</sequence>
<dbReference type="Gene3D" id="3.40.720.10">
    <property type="entry name" value="Alkaline Phosphatase, subunit A"/>
    <property type="match status" value="1"/>
</dbReference>
<dbReference type="PANTHER" id="PTHR45953:SF1">
    <property type="entry name" value="IDURONATE 2-SULFATASE"/>
    <property type="match status" value="1"/>
</dbReference>
<proteinExistence type="predicted"/>
<dbReference type="SUPFAM" id="SSF53649">
    <property type="entry name" value="Alkaline phosphatase-like"/>
    <property type="match status" value="1"/>
</dbReference>
<dbReference type="Proteomes" id="UP001519887">
    <property type="component" value="Unassembled WGS sequence"/>
</dbReference>
<dbReference type="Pfam" id="PF00884">
    <property type="entry name" value="Sulfatase"/>
    <property type="match status" value="1"/>
</dbReference>
<protein>
    <submittedName>
        <fullName evidence="4">Sulfatase-like hydrolase/transferase</fullName>
    </submittedName>
</protein>
<organism evidence="4 5">
    <name type="scientific">Paenibacillus sepulcri</name>
    <dbReference type="NCBI Taxonomy" id="359917"/>
    <lineage>
        <taxon>Bacteria</taxon>
        <taxon>Bacillati</taxon>
        <taxon>Bacillota</taxon>
        <taxon>Bacilli</taxon>
        <taxon>Bacillales</taxon>
        <taxon>Paenibacillaceae</taxon>
        <taxon>Paenibacillus</taxon>
    </lineage>
</organism>
<dbReference type="InterPro" id="IPR017850">
    <property type="entry name" value="Alkaline_phosphatase_core_sf"/>
</dbReference>
<evidence type="ECO:0000313" key="5">
    <source>
        <dbReference type="Proteomes" id="UP001519887"/>
    </source>
</evidence>
<dbReference type="InterPro" id="IPR000917">
    <property type="entry name" value="Sulfatase_N"/>
</dbReference>
<feature type="non-terminal residue" evidence="4">
    <location>
        <position position="84"/>
    </location>
</feature>
<evidence type="ECO:0000313" key="4">
    <source>
        <dbReference type="EMBL" id="MBW7458300.1"/>
    </source>
</evidence>
<dbReference type="PANTHER" id="PTHR45953">
    <property type="entry name" value="IDURONATE 2-SULFATASE"/>
    <property type="match status" value="1"/>
</dbReference>
<keyword evidence="2" id="KW-0378">Hydrolase</keyword>
<comment type="caution">
    <text evidence="4">The sequence shown here is derived from an EMBL/GenBank/DDBJ whole genome shotgun (WGS) entry which is preliminary data.</text>
</comment>
<evidence type="ECO:0000256" key="1">
    <source>
        <dbReference type="ARBA" id="ARBA00022723"/>
    </source>
</evidence>
<feature type="domain" description="Sulfatase N-terminal" evidence="3">
    <location>
        <begin position="3"/>
        <end position="77"/>
    </location>
</feature>